<feature type="transmembrane region" description="Helical" evidence="7">
    <location>
        <begin position="374"/>
        <end position="394"/>
    </location>
</feature>
<evidence type="ECO:0000259" key="8">
    <source>
        <dbReference type="PROSITE" id="PS50850"/>
    </source>
</evidence>
<evidence type="ECO:0000313" key="9">
    <source>
        <dbReference type="EMBL" id="RJE23915.1"/>
    </source>
</evidence>
<feature type="transmembrane region" description="Helical" evidence="7">
    <location>
        <begin position="332"/>
        <end position="354"/>
    </location>
</feature>
<dbReference type="Pfam" id="PF07690">
    <property type="entry name" value="MFS_1"/>
    <property type="match status" value="1"/>
</dbReference>
<dbReference type="GO" id="GO:0005886">
    <property type="term" value="C:plasma membrane"/>
    <property type="evidence" value="ECO:0007669"/>
    <property type="project" value="UniProtKB-SubCell"/>
</dbReference>
<evidence type="ECO:0000256" key="3">
    <source>
        <dbReference type="ARBA" id="ARBA00022692"/>
    </source>
</evidence>
<comment type="similarity">
    <text evidence="2">Belongs to the major facilitator superfamily.</text>
</comment>
<keyword evidence="4 7" id="KW-1133">Transmembrane helix</keyword>
<name>A0A3A3A192_9EURO</name>
<evidence type="ECO:0000256" key="6">
    <source>
        <dbReference type="SAM" id="MobiDB-lite"/>
    </source>
</evidence>
<dbReference type="PROSITE" id="PS50850">
    <property type="entry name" value="MFS"/>
    <property type="match status" value="1"/>
</dbReference>
<keyword evidence="5 7" id="KW-0472">Membrane</keyword>
<gene>
    <name evidence="9" type="ORF">PHISCL_03731</name>
</gene>
<dbReference type="OrthoDB" id="3936150at2759"/>
<feature type="region of interest" description="Disordered" evidence="6">
    <location>
        <begin position="18"/>
        <end position="38"/>
    </location>
</feature>
<evidence type="ECO:0000313" key="10">
    <source>
        <dbReference type="Proteomes" id="UP000266188"/>
    </source>
</evidence>
<evidence type="ECO:0000256" key="7">
    <source>
        <dbReference type="SAM" id="Phobius"/>
    </source>
</evidence>
<dbReference type="PANTHER" id="PTHR23502:SF47">
    <property type="entry name" value="MAJOR FACILITATOR SUPERFAMILY (MFS) PROFILE DOMAIN-CONTAINING PROTEIN-RELATED"/>
    <property type="match status" value="1"/>
</dbReference>
<dbReference type="Gene3D" id="1.20.1250.20">
    <property type="entry name" value="MFS general substrate transporter like domains"/>
    <property type="match status" value="1"/>
</dbReference>
<feature type="transmembrane region" description="Helical" evidence="7">
    <location>
        <begin position="189"/>
        <end position="208"/>
    </location>
</feature>
<feature type="domain" description="Major facilitator superfamily (MFS) profile" evidence="8">
    <location>
        <begin position="64"/>
        <end position="492"/>
    </location>
</feature>
<evidence type="ECO:0000256" key="5">
    <source>
        <dbReference type="ARBA" id="ARBA00023136"/>
    </source>
</evidence>
<dbReference type="STRING" id="2070753.A0A3A3A192"/>
<dbReference type="InterPro" id="IPR020846">
    <property type="entry name" value="MFS_dom"/>
</dbReference>
<dbReference type="EMBL" id="MVGC01000100">
    <property type="protein sequence ID" value="RJE23915.1"/>
    <property type="molecule type" value="Genomic_DNA"/>
</dbReference>
<dbReference type="AlphaFoldDB" id="A0A3A3A192"/>
<evidence type="ECO:0000256" key="2">
    <source>
        <dbReference type="ARBA" id="ARBA00008335"/>
    </source>
</evidence>
<dbReference type="InterPro" id="IPR011701">
    <property type="entry name" value="MFS"/>
</dbReference>
<evidence type="ECO:0000256" key="4">
    <source>
        <dbReference type="ARBA" id="ARBA00022989"/>
    </source>
</evidence>
<feature type="transmembrane region" description="Helical" evidence="7">
    <location>
        <begin position="288"/>
        <end position="312"/>
    </location>
</feature>
<dbReference type="PANTHER" id="PTHR23502">
    <property type="entry name" value="MAJOR FACILITATOR SUPERFAMILY"/>
    <property type="match status" value="1"/>
</dbReference>
<dbReference type="FunFam" id="1.20.1250.20:FF:000082">
    <property type="entry name" value="MFS multidrug transporter, putative"/>
    <property type="match status" value="1"/>
</dbReference>
<dbReference type="SUPFAM" id="SSF103473">
    <property type="entry name" value="MFS general substrate transporter"/>
    <property type="match status" value="1"/>
</dbReference>
<feature type="transmembrane region" description="Helical" evidence="7">
    <location>
        <begin position="95"/>
        <end position="119"/>
    </location>
</feature>
<proteinExistence type="inferred from homology"/>
<dbReference type="InterPro" id="IPR036259">
    <property type="entry name" value="MFS_trans_sf"/>
</dbReference>
<keyword evidence="10" id="KW-1185">Reference proteome</keyword>
<organism evidence="9 10">
    <name type="scientific">Aspergillus sclerotialis</name>
    <dbReference type="NCBI Taxonomy" id="2070753"/>
    <lineage>
        <taxon>Eukaryota</taxon>
        <taxon>Fungi</taxon>
        <taxon>Dikarya</taxon>
        <taxon>Ascomycota</taxon>
        <taxon>Pezizomycotina</taxon>
        <taxon>Eurotiomycetes</taxon>
        <taxon>Eurotiomycetidae</taxon>
        <taxon>Eurotiales</taxon>
        <taxon>Aspergillaceae</taxon>
        <taxon>Aspergillus</taxon>
        <taxon>Aspergillus subgen. Polypaecilum</taxon>
    </lineage>
</organism>
<feature type="transmembrane region" description="Helical" evidence="7">
    <location>
        <begin position="64"/>
        <end position="83"/>
    </location>
</feature>
<dbReference type="GO" id="GO:0022857">
    <property type="term" value="F:transmembrane transporter activity"/>
    <property type="evidence" value="ECO:0007669"/>
    <property type="project" value="InterPro"/>
</dbReference>
<dbReference type="Proteomes" id="UP000266188">
    <property type="component" value="Unassembled WGS sequence"/>
</dbReference>
<comment type="subcellular location">
    <subcellularLocation>
        <location evidence="1">Cell membrane</location>
        <topology evidence="1">Multi-pass membrane protein</topology>
    </subcellularLocation>
</comment>
<keyword evidence="3 7" id="KW-0812">Transmembrane</keyword>
<protein>
    <submittedName>
        <fullName evidence="9">Major Facilitator Superfamily</fullName>
    </submittedName>
</protein>
<feature type="transmembrane region" description="Helical" evidence="7">
    <location>
        <begin position="406"/>
        <end position="427"/>
    </location>
</feature>
<feature type="transmembrane region" description="Helical" evidence="7">
    <location>
        <begin position="439"/>
        <end position="461"/>
    </location>
</feature>
<sequence>MEAYFQYRRIQKAVRRDLSERGNGTLEKQPPASATASGDDYILVGWDGPDDPLNPANQSIPRKVIMTLLVSLIALAVTAASSIDASGVKEYSDYFQVSEVVGSLATGLFLIGFASGSLLSGPFSETFGRNAIYSTTTLVYLIFIMACGLAPNLQAHLIFRFLAGFFASTPLTCAGGTVADLWDPVQKAYAFPVYSVPSFTGPVLGQVIGSYIPTTLGWRWLEWIMLIMGGAVLVIVLLFQPETYGNLILYWKAKIYRQETGDQRYRAPMELKHDSLAKHLKNSVCRPFTLFYSELIIILMSLYLTIIYIILFTFMEGYTYVFGKTYGISQPLTSICWCGMVIGILLISFIVPVIYSWTVKEYQRTGAVAPETRLWYAMLGGAPAVPISLFWMGWTSNPSISIWSPLAATILFGYGMTAIFIVAYMYLIDSYGIYSASALGFLVFTRYMVAGGITVAGGPIYRSIGVHYTLTILGSISAAMTPVPYLLYIYGPSIRKRSKYAVNADK</sequence>
<dbReference type="CDD" id="cd17323">
    <property type="entry name" value="MFS_Tpo1_MDR_like"/>
    <property type="match status" value="1"/>
</dbReference>
<feature type="transmembrane region" description="Helical" evidence="7">
    <location>
        <begin position="157"/>
        <end position="182"/>
    </location>
</feature>
<comment type="caution">
    <text evidence="9">The sequence shown here is derived from an EMBL/GenBank/DDBJ whole genome shotgun (WGS) entry which is preliminary data.</text>
</comment>
<reference evidence="10" key="1">
    <citation type="submission" date="2017-02" db="EMBL/GenBank/DDBJ databases">
        <authorList>
            <person name="Tafer H."/>
            <person name="Lopandic K."/>
        </authorList>
    </citation>
    <scope>NUCLEOTIDE SEQUENCE [LARGE SCALE GENOMIC DNA]</scope>
    <source>
        <strain evidence="10">CBS 366.77</strain>
    </source>
</reference>
<accession>A0A3A3A192</accession>
<feature type="transmembrane region" description="Helical" evidence="7">
    <location>
        <begin position="467"/>
        <end position="490"/>
    </location>
</feature>
<feature type="transmembrane region" description="Helical" evidence="7">
    <location>
        <begin position="131"/>
        <end position="151"/>
    </location>
</feature>
<feature type="transmembrane region" description="Helical" evidence="7">
    <location>
        <begin position="220"/>
        <end position="239"/>
    </location>
</feature>
<evidence type="ECO:0000256" key="1">
    <source>
        <dbReference type="ARBA" id="ARBA00004651"/>
    </source>
</evidence>